<reference evidence="2 3" key="1">
    <citation type="submission" date="2019-01" db="EMBL/GenBank/DDBJ databases">
        <title>Intercellular communication is required for trap formation in the nematode-trapping fungus Duddingtonia flagrans.</title>
        <authorList>
            <person name="Youssar L."/>
            <person name="Wernet V."/>
            <person name="Hensel N."/>
            <person name="Hildebrandt H.-G."/>
            <person name="Fischer R."/>
        </authorList>
    </citation>
    <scope>NUCLEOTIDE SEQUENCE [LARGE SCALE GENOMIC DNA]</scope>
    <source>
        <strain evidence="2 3">CBS H-5679</strain>
    </source>
</reference>
<feature type="region of interest" description="Disordered" evidence="1">
    <location>
        <begin position="134"/>
        <end position="178"/>
    </location>
</feature>
<feature type="compositionally biased region" description="Polar residues" evidence="1">
    <location>
        <begin position="903"/>
        <end position="916"/>
    </location>
</feature>
<feature type="compositionally biased region" description="Basic residues" evidence="1">
    <location>
        <begin position="1"/>
        <end position="10"/>
    </location>
</feature>
<proteinExistence type="predicted"/>
<feature type="region of interest" description="Disordered" evidence="1">
    <location>
        <begin position="389"/>
        <end position="441"/>
    </location>
</feature>
<feature type="compositionally biased region" description="Low complexity" evidence="1">
    <location>
        <begin position="858"/>
        <end position="884"/>
    </location>
</feature>
<evidence type="ECO:0000313" key="3">
    <source>
        <dbReference type="Proteomes" id="UP000283090"/>
    </source>
</evidence>
<dbReference type="RefSeq" id="XP_067492654.1">
    <property type="nucleotide sequence ID" value="XM_067634602.1"/>
</dbReference>
<protein>
    <submittedName>
        <fullName evidence="2">Uncharacterized protein</fullName>
    </submittedName>
</protein>
<gene>
    <name evidence="2" type="ORF">DFL_005352</name>
</gene>
<feature type="compositionally biased region" description="Pro residues" evidence="1">
    <location>
        <begin position="336"/>
        <end position="345"/>
    </location>
</feature>
<feature type="compositionally biased region" description="Gly residues" evidence="1">
    <location>
        <begin position="16"/>
        <end position="27"/>
    </location>
</feature>
<feature type="region of interest" description="Disordered" evidence="1">
    <location>
        <begin position="1"/>
        <end position="59"/>
    </location>
</feature>
<dbReference type="OrthoDB" id="5379999at2759"/>
<sequence length="956" mass="101978">MKRDKGKKKKREEEGSGGQNDGAGPMGRSGSPQFYVGGQQNYYPPPPAPHAQRPAAFPPPPPYLHARQLPQVYQPHPSGAYQGYPPHHPVQPLLYYPPRQFSGSAGSYASNPPVLPFNQPHRVAGPDINNRPHHIAGSSYHQSHQLPASGHHQFDQSPVSGYHQPGQFPPVSGYSQSPVSGVNQLRHVPAPGFNQGNQPPLSGVHQFGHVAGPGSHQLHHVGGPGLQQSHQQLPTFGFHQGHQAPAPGSHQQDNFPAAVPYQPENPPVRGFSQIENLPATDFRPLHHVPVPGSYQQGAFYQRQNIPGPASYQPSSFSQGTAVLCQNFPPGSSAPLRLPPAMPPPKRVSTRDLAPAAGSTAQPQQLIRDPQASIASLAEAFTTPFSSRFQEGQLVGSSSTAPSSSPGPSTSKRSKKKKNNDKGKATTPSVPTILGQISGNRAGNPILVPNDEGDNTGKYAQGVVAGSAASAAREGLLAAVSSGREPSGPMSQAQLAYLKKKYEDEARGLGAAKGKEVVRESEQPSPVVVPAPRPLVPGQSPMLATALLTGGREMDTSRLANLQEPDPTAELVTRPTYPYWREGMLEEDPLGLGDIQLTTTTTPTSPRLPVAPMPSQPTGAEGSKEMALPSAGLINWDDEFSKTFGLVANEGEGKEENPTEEEWKTIAEAMRKGQEEPTDGLEAEASAVPSPIVINDAVGEEDERASPEETLGLPWLALDAEVVVFDPTDLTMWVQQLSLEHPGNPEELSLEELGAELDAYWDGVAQITSLPERIWPLERIPVLSSPPLEGKKDVDGDIELADQLATSPLTPLSVMSTPPELPGETPSSGVIVEVAIPTLPVPAAPRRRSKRGAQASPEGSAARPRTRSRTSQQQGSQMTPVADASITRRRSARISGASLPAESQPASDSSPPTSVTSEGRRSSRTNTSFIHRYHDTRNQSQGQGEGEEVDDDEVDMI</sequence>
<dbReference type="AlphaFoldDB" id="A0A437A868"/>
<accession>A0A437A868</accession>
<name>A0A437A868_ARTFL</name>
<feature type="region of interest" description="Disordered" evidence="1">
    <location>
        <begin position="840"/>
        <end position="956"/>
    </location>
</feature>
<evidence type="ECO:0000256" key="1">
    <source>
        <dbReference type="SAM" id="MobiDB-lite"/>
    </source>
</evidence>
<feature type="region of interest" description="Disordered" evidence="1">
    <location>
        <begin position="599"/>
        <end position="623"/>
    </location>
</feature>
<feature type="compositionally biased region" description="Low complexity" evidence="1">
    <location>
        <begin position="395"/>
        <end position="410"/>
    </location>
</feature>
<evidence type="ECO:0000313" key="2">
    <source>
        <dbReference type="EMBL" id="RVD87110.1"/>
    </source>
</evidence>
<dbReference type="Proteomes" id="UP000283090">
    <property type="component" value="Unassembled WGS sequence"/>
</dbReference>
<comment type="caution">
    <text evidence="2">The sequence shown here is derived from an EMBL/GenBank/DDBJ whole genome shotgun (WGS) entry which is preliminary data.</text>
</comment>
<dbReference type="GeneID" id="93587663"/>
<organism evidence="2 3">
    <name type="scientific">Arthrobotrys flagrans</name>
    <name type="common">Nematode-trapping fungus</name>
    <name type="synonym">Trichothecium flagrans</name>
    <dbReference type="NCBI Taxonomy" id="97331"/>
    <lineage>
        <taxon>Eukaryota</taxon>
        <taxon>Fungi</taxon>
        <taxon>Dikarya</taxon>
        <taxon>Ascomycota</taxon>
        <taxon>Pezizomycotina</taxon>
        <taxon>Orbiliomycetes</taxon>
        <taxon>Orbiliales</taxon>
        <taxon>Orbiliaceae</taxon>
        <taxon>Arthrobotrys</taxon>
    </lineage>
</organism>
<keyword evidence="3" id="KW-1185">Reference proteome</keyword>
<dbReference type="EMBL" id="SAEB01000006">
    <property type="protein sequence ID" value="RVD87110.1"/>
    <property type="molecule type" value="Genomic_DNA"/>
</dbReference>
<dbReference type="VEuPathDB" id="FungiDB:DFL_005352"/>
<feature type="compositionally biased region" description="Acidic residues" evidence="1">
    <location>
        <begin position="944"/>
        <end position="956"/>
    </location>
</feature>
<feature type="compositionally biased region" description="Polar residues" evidence="1">
    <location>
        <begin position="426"/>
        <end position="440"/>
    </location>
</feature>
<feature type="region of interest" description="Disordered" evidence="1">
    <location>
        <begin position="330"/>
        <end position="366"/>
    </location>
</feature>